<dbReference type="EMBL" id="SNXE01000005">
    <property type="protein sequence ID" value="TDP09365.1"/>
    <property type="molecule type" value="Genomic_DNA"/>
</dbReference>
<reference evidence="1 2" key="1">
    <citation type="submission" date="2019-03" db="EMBL/GenBank/DDBJ databases">
        <title>Genomic Encyclopedia of Type Strains, Phase IV (KMG-IV): sequencing the most valuable type-strain genomes for metagenomic binning, comparative biology and taxonomic classification.</title>
        <authorList>
            <person name="Goeker M."/>
        </authorList>
    </citation>
    <scope>NUCLEOTIDE SEQUENCE [LARGE SCALE GENOMIC DNA]</scope>
    <source>
        <strain evidence="1 2">DSM 25082</strain>
    </source>
</reference>
<dbReference type="AlphaFoldDB" id="A0A4R6N3N3"/>
<protein>
    <submittedName>
        <fullName evidence="1">Ribbon-helix-helix CopG family protein</fullName>
    </submittedName>
</protein>
<dbReference type="Pfam" id="PF21983">
    <property type="entry name" value="NikA-like"/>
    <property type="match status" value="1"/>
</dbReference>
<dbReference type="Proteomes" id="UP000295357">
    <property type="component" value="Unassembled WGS sequence"/>
</dbReference>
<gene>
    <name evidence="1" type="ORF">DFR39_105203</name>
</gene>
<organism evidence="1 2">
    <name type="scientific">Roseateles asaccharophilus</name>
    <dbReference type="NCBI Taxonomy" id="582607"/>
    <lineage>
        <taxon>Bacteria</taxon>
        <taxon>Pseudomonadati</taxon>
        <taxon>Pseudomonadota</taxon>
        <taxon>Betaproteobacteria</taxon>
        <taxon>Burkholderiales</taxon>
        <taxon>Sphaerotilaceae</taxon>
        <taxon>Roseateles</taxon>
    </lineage>
</organism>
<dbReference type="InterPro" id="IPR053842">
    <property type="entry name" value="NikA-like"/>
</dbReference>
<name>A0A4R6N3N3_9BURK</name>
<evidence type="ECO:0000313" key="1">
    <source>
        <dbReference type="EMBL" id="TDP09365.1"/>
    </source>
</evidence>
<dbReference type="RefSeq" id="WP_162849523.1">
    <property type="nucleotide sequence ID" value="NZ_JAUFPJ010000003.1"/>
</dbReference>
<keyword evidence="2" id="KW-1185">Reference proteome</keyword>
<evidence type="ECO:0000313" key="2">
    <source>
        <dbReference type="Proteomes" id="UP000295357"/>
    </source>
</evidence>
<proteinExistence type="predicted"/>
<accession>A0A4R6N3N3</accession>
<comment type="caution">
    <text evidence="1">The sequence shown here is derived from an EMBL/GenBank/DDBJ whole genome shotgun (WGS) entry which is preliminary data.</text>
</comment>
<sequence length="119" mass="12826">MSERSRFIKLRVSDAEYKALRQRADAQGVTMSEHVRVAVTAVHKDVDVAAELAGLRQQLRQTAPAAASANSGPSDIEQREILLLLRELAAARDAQILARVRAQLGGRAGVQTQQRGAAA</sequence>